<dbReference type="EMBL" id="CAJGYO010000009">
    <property type="protein sequence ID" value="CAD6252371.1"/>
    <property type="molecule type" value="Genomic_DNA"/>
</dbReference>
<dbReference type="InterPro" id="IPR056789">
    <property type="entry name" value="LRR_R13L1-DRL21"/>
</dbReference>
<keyword evidence="4" id="KW-1185">Reference proteome</keyword>
<dbReference type="PANTHER" id="PTHR47186">
    <property type="entry name" value="LEUCINE-RICH REPEAT-CONTAINING PROTEIN 57"/>
    <property type="match status" value="1"/>
</dbReference>
<gene>
    <name evidence="3" type="ORF">NCGR_LOCUS36026</name>
</gene>
<evidence type="ECO:0000256" key="1">
    <source>
        <dbReference type="SAM" id="MobiDB-lite"/>
    </source>
</evidence>
<dbReference type="SUPFAM" id="SSF52058">
    <property type="entry name" value="L domain-like"/>
    <property type="match status" value="1"/>
</dbReference>
<dbReference type="OrthoDB" id="765493at2759"/>
<sequence>MQVGWNLEELDPLWQLRRLCMIKLERAVPPSKDSLLANKKHLRELLLGCSEHIHEPYSEDVVINIEKTFDLLIPAHNLEDLGFMNFFGRRFPTWLDTATHLPSLTHLKLIDCKSCMHLSPIGQLPNLRYLRIQGATAVTKIGPEFVGSVVGNLRSTEAVAFPKLETLVIWDMPYWEEWSFVAEEEEQEATPAGKESLEDEPAANQKWGTPPPRMQLLLRLKQLVLARCPKLRALPRQFGQEATSLKELHLRLVHSLKVVEDICFLSEVLLISDCEGLERVSNLPQARLLRVHLCPDLRCVERLDNLHQLFLTEDMEGASSQWLPGLQEHHQQLHGEDLEVYTWTK</sequence>
<protein>
    <recommendedName>
        <fullName evidence="2">R13L1/DRL21-like LRR repeat region domain-containing protein</fullName>
    </recommendedName>
</protein>
<evidence type="ECO:0000313" key="4">
    <source>
        <dbReference type="Proteomes" id="UP000604825"/>
    </source>
</evidence>
<evidence type="ECO:0000313" key="3">
    <source>
        <dbReference type="EMBL" id="CAD6252371.1"/>
    </source>
</evidence>
<feature type="region of interest" description="Disordered" evidence="1">
    <location>
        <begin position="189"/>
        <end position="210"/>
    </location>
</feature>
<comment type="caution">
    <text evidence="3">The sequence shown here is derived from an EMBL/GenBank/DDBJ whole genome shotgun (WGS) entry which is preliminary data.</text>
</comment>
<feature type="domain" description="R13L1/DRL21-like LRR repeat region" evidence="2">
    <location>
        <begin position="7"/>
        <end position="134"/>
    </location>
</feature>
<dbReference type="PANTHER" id="PTHR47186:SF51">
    <property type="entry name" value="NB-ARC DOMAIN-CONTAINING PROTEIN"/>
    <property type="match status" value="1"/>
</dbReference>
<organism evidence="3 4">
    <name type="scientific">Miscanthus lutarioriparius</name>
    <dbReference type="NCBI Taxonomy" id="422564"/>
    <lineage>
        <taxon>Eukaryota</taxon>
        <taxon>Viridiplantae</taxon>
        <taxon>Streptophyta</taxon>
        <taxon>Embryophyta</taxon>
        <taxon>Tracheophyta</taxon>
        <taxon>Spermatophyta</taxon>
        <taxon>Magnoliopsida</taxon>
        <taxon>Liliopsida</taxon>
        <taxon>Poales</taxon>
        <taxon>Poaceae</taxon>
        <taxon>PACMAD clade</taxon>
        <taxon>Panicoideae</taxon>
        <taxon>Andropogonodae</taxon>
        <taxon>Andropogoneae</taxon>
        <taxon>Saccharinae</taxon>
        <taxon>Miscanthus</taxon>
    </lineage>
</organism>
<proteinExistence type="predicted"/>
<dbReference type="InterPro" id="IPR032675">
    <property type="entry name" value="LRR_dom_sf"/>
</dbReference>
<accession>A0A811Q553</accession>
<dbReference type="Gene3D" id="3.80.10.10">
    <property type="entry name" value="Ribonuclease Inhibitor"/>
    <property type="match status" value="1"/>
</dbReference>
<name>A0A811Q553_9POAL</name>
<dbReference type="Proteomes" id="UP000604825">
    <property type="component" value="Unassembled WGS sequence"/>
</dbReference>
<evidence type="ECO:0000259" key="2">
    <source>
        <dbReference type="Pfam" id="PF25019"/>
    </source>
</evidence>
<reference evidence="3" key="1">
    <citation type="submission" date="2020-10" db="EMBL/GenBank/DDBJ databases">
        <authorList>
            <person name="Han B."/>
            <person name="Lu T."/>
            <person name="Zhao Q."/>
            <person name="Huang X."/>
            <person name="Zhao Y."/>
        </authorList>
    </citation>
    <scope>NUCLEOTIDE SEQUENCE</scope>
</reference>
<dbReference type="AlphaFoldDB" id="A0A811Q553"/>
<dbReference type="Pfam" id="PF25019">
    <property type="entry name" value="LRR_R13L1-DRL21"/>
    <property type="match status" value="1"/>
</dbReference>